<evidence type="ECO:0000256" key="1">
    <source>
        <dbReference type="SAM" id="MobiDB-lite"/>
    </source>
</evidence>
<reference evidence="2 3" key="1">
    <citation type="submission" date="2021-06" db="EMBL/GenBank/DDBJ databases">
        <authorList>
            <person name="Kallberg Y."/>
            <person name="Tangrot J."/>
            <person name="Rosling A."/>
        </authorList>
    </citation>
    <scope>NUCLEOTIDE SEQUENCE [LARGE SCALE GENOMIC DNA]</scope>
    <source>
        <strain evidence="2 3">120-4 pot B 10/14</strain>
    </source>
</reference>
<feature type="region of interest" description="Disordered" evidence="1">
    <location>
        <begin position="1"/>
        <end position="43"/>
    </location>
</feature>
<gene>
    <name evidence="2" type="ORF">GMARGA_LOCUS45418</name>
</gene>
<feature type="compositionally biased region" description="Basic and acidic residues" evidence="1">
    <location>
        <begin position="15"/>
        <end position="43"/>
    </location>
</feature>
<keyword evidence="3" id="KW-1185">Reference proteome</keyword>
<feature type="non-terminal residue" evidence="2">
    <location>
        <position position="43"/>
    </location>
</feature>
<organism evidence="2 3">
    <name type="scientific">Gigaspora margarita</name>
    <dbReference type="NCBI Taxonomy" id="4874"/>
    <lineage>
        <taxon>Eukaryota</taxon>
        <taxon>Fungi</taxon>
        <taxon>Fungi incertae sedis</taxon>
        <taxon>Mucoromycota</taxon>
        <taxon>Glomeromycotina</taxon>
        <taxon>Glomeromycetes</taxon>
        <taxon>Diversisporales</taxon>
        <taxon>Gigasporaceae</taxon>
        <taxon>Gigaspora</taxon>
    </lineage>
</organism>
<dbReference type="EMBL" id="CAJVQB010161612">
    <property type="protein sequence ID" value="CAG8856597.1"/>
    <property type="molecule type" value="Genomic_DNA"/>
</dbReference>
<dbReference type="Proteomes" id="UP000789901">
    <property type="component" value="Unassembled WGS sequence"/>
</dbReference>
<evidence type="ECO:0000313" key="3">
    <source>
        <dbReference type="Proteomes" id="UP000789901"/>
    </source>
</evidence>
<comment type="caution">
    <text evidence="2">The sequence shown here is derived from an EMBL/GenBank/DDBJ whole genome shotgun (WGS) entry which is preliminary data.</text>
</comment>
<feature type="non-terminal residue" evidence="2">
    <location>
        <position position="1"/>
    </location>
</feature>
<evidence type="ECO:0000313" key="2">
    <source>
        <dbReference type="EMBL" id="CAG8856597.1"/>
    </source>
</evidence>
<sequence>RQRTRKGNELVLLLEKPKETQRTKIQIRENKQQPSNKDQKPVS</sequence>
<accession>A0ABN7XMY7</accession>
<proteinExistence type="predicted"/>
<protein>
    <submittedName>
        <fullName evidence="2">40646_t:CDS:1</fullName>
    </submittedName>
</protein>
<name>A0ABN7XMY7_GIGMA</name>